<protein>
    <submittedName>
        <fullName evidence="2">Uncharacterized protein</fullName>
    </submittedName>
</protein>
<accession>A0AAV8R1S4</accession>
<comment type="caution">
    <text evidence="2">The sequence shown here is derived from an EMBL/GenBank/DDBJ whole genome shotgun (WGS) entry which is preliminary data.</text>
</comment>
<evidence type="ECO:0000313" key="2">
    <source>
        <dbReference type="EMBL" id="KAJ8484773.1"/>
    </source>
</evidence>
<organism evidence="2 3">
    <name type="scientific">Ensete ventricosum</name>
    <name type="common">Abyssinian banana</name>
    <name type="synonym">Musa ensete</name>
    <dbReference type="NCBI Taxonomy" id="4639"/>
    <lineage>
        <taxon>Eukaryota</taxon>
        <taxon>Viridiplantae</taxon>
        <taxon>Streptophyta</taxon>
        <taxon>Embryophyta</taxon>
        <taxon>Tracheophyta</taxon>
        <taxon>Spermatophyta</taxon>
        <taxon>Magnoliopsida</taxon>
        <taxon>Liliopsida</taxon>
        <taxon>Zingiberales</taxon>
        <taxon>Musaceae</taxon>
        <taxon>Ensete</taxon>
    </lineage>
</organism>
<evidence type="ECO:0000256" key="1">
    <source>
        <dbReference type="SAM" id="MobiDB-lite"/>
    </source>
</evidence>
<feature type="compositionally biased region" description="Polar residues" evidence="1">
    <location>
        <begin position="71"/>
        <end position="82"/>
    </location>
</feature>
<dbReference type="Proteomes" id="UP001222027">
    <property type="component" value="Unassembled WGS sequence"/>
</dbReference>
<proteinExistence type="predicted"/>
<reference evidence="2 3" key="1">
    <citation type="submission" date="2022-12" db="EMBL/GenBank/DDBJ databases">
        <title>Chromosome-scale assembly of the Ensete ventricosum genome.</title>
        <authorList>
            <person name="Dussert Y."/>
            <person name="Stocks J."/>
            <person name="Wendawek A."/>
            <person name="Woldeyes F."/>
            <person name="Nichols R.A."/>
            <person name="Borrell J.S."/>
        </authorList>
    </citation>
    <scope>NUCLEOTIDE SEQUENCE [LARGE SCALE GENOMIC DNA]</scope>
    <source>
        <strain evidence="3">cv. Maze</strain>
        <tissue evidence="2">Seeds</tissue>
    </source>
</reference>
<name>A0AAV8R1S4_ENSVE</name>
<evidence type="ECO:0000313" key="3">
    <source>
        <dbReference type="Proteomes" id="UP001222027"/>
    </source>
</evidence>
<sequence length="180" mass="19945">MNSHRSIRPLVPRLLRGRLTTSAPSSPPLLPRSSFLGFVKTSPKRMPAADVMSRGSPTRGQTTRDKDSKPVSPNQSINQANQPVLARPSTMVVEISMSALHQTKSLELQKVLSKAINYEIRKGTNQATQTLPLEVNGDKVPYITEDIDLIKMLYVFRGRRILQATILSAIRQASAQTTNR</sequence>
<dbReference type="EMBL" id="JAQQAF010000005">
    <property type="protein sequence ID" value="KAJ8484773.1"/>
    <property type="molecule type" value="Genomic_DNA"/>
</dbReference>
<gene>
    <name evidence="2" type="ORF">OPV22_017258</name>
</gene>
<feature type="region of interest" description="Disordered" evidence="1">
    <location>
        <begin position="41"/>
        <end position="84"/>
    </location>
</feature>
<keyword evidence="3" id="KW-1185">Reference proteome</keyword>
<dbReference type="AlphaFoldDB" id="A0AAV8R1S4"/>